<dbReference type="Proteomes" id="UP000471120">
    <property type="component" value="Unassembled WGS sequence"/>
</dbReference>
<proteinExistence type="predicted"/>
<evidence type="ECO:0000313" key="2">
    <source>
        <dbReference type="Proteomes" id="UP000471120"/>
    </source>
</evidence>
<organism evidence="1 2">
    <name type="scientific">Rhodococcus rhodnii</name>
    <dbReference type="NCBI Taxonomy" id="38312"/>
    <lineage>
        <taxon>Bacteria</taxon>
        <taxon>Bacillati</taxon>
        <taxon>Actinomycetota</taxon>
        <taxon>Actinomycetes</taxon>
        <taxon>Mycobacteriales</taxon>
        <taxon>Nocardiaceae</taxon>
        <taxon>Rhodococcus</taxon>
    </lineage>
</organism>
<accession>A0A6P2CFF2</accession>
<dbReference type="AlphaFoldDB" id="A0A6P2CFF2"/>
<dbReference type="Gene3D" id="3.30.1460.10">
    <property type="match status" value="1"/>
</dbReference>
<protein>
    <recommendedName>
        <fullName evidence="3">YbjN domain-containing protein</fullName>
    </recommendedName>
</protein>
<sequence>MSDAAQTLLARTEAALAPLGAVERADDGSLRFEYSGALCSVSAMTLTDGLDVLALTCVLAWDVPASDAVPQRIATLNADIQFGTVLAVDRGETVDVILRYTFPAGGLDDTALTTMVLLVLSATADARETLA</sequence>
<name>A0A6P2CFF2_9NOCA</name>
<gene>
    <name evidence="1" type="ORF">DW322_16425</name>
</gene>
<dbReference type="RefSeq" id="WP_010837442.1">
    <property type="nucleotide sequence ID" value="NZ_QRCM01000001.1"/>
</dbReference>
<evidence type="ECO:0000313" key="1">
    <source>
        <dbReference type="EMBL" id="TXG91494.1"/>
    </source>
</evidence>
<reference evidence="1 2" key="1">
    <citation type="submission" date="2018-07" db="EMBL/GenBank/DDBJ databases">
        <title>Genome sequence of Rhodococcus rhodnii ATCC 35071 from Rhodnius prolixus.</title>
        <authorList>
            <person name="Patel V."/>
            <person name="Vogel K.J."/>
        </authorList>
    </citation>
    <scope>NUCLEOTIDE SEQUENCE [LARGE SCALE GENOMIC DNA]</scope>
    <source>
        <strain evidence="1 2">ATCC 35071</strain>
    </source>
</reference>
<evidence type="ECO:0008006" key="3">
    <source>
        <dbReference type="Google" id="ProtNLM"/>
    </source>
</evidence>
<dbReference type="EMBL" id="QRCM01000001">
    <property type="protein sequence ID" value="TXG91494.1"/>
    <property type="molecule type" value="Genomic_DNA"/>
</dbReference>
<comment type="caution">
    <text evidence="1">The sequence shown here is derived from an EMBL/GenBank/DDBJ whole genome shotgun (WGS) entry which is preliminary data.</text>
</comment>